<comment type="caution">
    <text evidence="4">The sequence shown here is derived from an EMBL/GenBank/DDBJ whole genome shotgun (WGS) entry which is preliminary data.</text>
</comment>
<feature type="compositionally biased region" description="Basic and acidic residues" evidence="1">
    <location>
        <begin position="85"/>
        <end position="105"/>
    </location>
</feature>
<evidence type="ECO:0000256" key="2">
    <source>
        <dbReference type="SAM" id="SignalP"/>
    </source>
</evidence>
<dbReference type="EMBL" id="DVMS01000132">
    <property type="protein sequence ID" value="HIU38931.1"/>
    <property type="molecule type" value="Genomic_DNA"/>
</dbReference>
<sequence>MDSNKVKSEWKGLLLAVSLCIVAMGASAQSCYTRNYNEAESLYQQGQYDKAKRRYAAAKACPDKPKNNNLDARIRACDQQIARQRQREEQRQRDRERENRRRENRQTGNIRITRVDFRNEDYDDNVLDPYGATLYASDIYYLMPRLTYEGLSSTSHEETFYYKIYDPNETLMSGSSSPSGYTSSFRMTVHPGENTANVSGWGNKNGGAYVPGRYRYEVWYNGYCICSTSFTLYSKSTEASYLTVDNKTAVSSTFPATGGSETFYVSTNGGSWTTWGVPTWCSISSRSDGSFTLSCEPNTTGSSRSDYMKVQAGSREVRIDITQAASAISRSGEIEEVWVDYDQWENGRKGMLIHVKFTVNNMLNRTGRCAAYFFYQDGNRLEDYNDNYSTPDGQVAFSETFVPKYENTRFKDFQLFMPYEELHLSSGRTDLKFYILIYDEATQEDLAPRSDYHNFYITK</sequence>
<keyword evidence="2" id="KW-0732">Signal</keyword>
<reference evidence="4" key="1">
    <citation type="submission" date="2020-10" db="EMBL/GenBank/DDBJ databases">
        <authorList>
            <person name="Gilroy R."/>
        </authorList>
    </citation>
    <scope>NUCLEOTIDE SEQUENCE</scope>
    <source>
        <strain evidence="4">17073</strain>
    </source>
</reference>
<dbReference type="Pfam" id="PF13004">
    <property type="entry name" value="BACON"/>
    <property type="match status" value="1"/>
</dbReference>
<dbReference type="InterPro" id="IPR013783">
    <property type="entry name" value="Ig-like_fold"/>
</dbReference>
<protein>
    <submittedName>
        <fullName evidence="4">BACON domain-containing protein</fullName>
    </submittedName>
</protein>
<evidence type="ECO:0000259" key="3">
    <source>
        <dbReference type="Pfam" id="PF13004"/>
    </source>
</evidence>
<name>A0A9D1ILU5_9BACT</name>
<dbReference type="Gene3D" id="2.60.40.10">
    <property type="entry name" value="Immunoglobulins"/>
    <property type="match status" value="1"/>
</dbReference>
<dbReference type="InterPro" id="IPR024361">
    <property type="entry name" value="BACON"/>
</dbReference>
<dbReference type="AlphaFoldDB" id="A0A9D1ILU5"/>
<evidence type="ECO:0000313" key="4">
    <source>
        <dbReference type="EMBL" id="HIU38931.1"/>
    </source>
</evidence>
<gene>
    <name evidence="4" type="ORF">IAD18_04620</name>
</gene>
<feature type="region of interest" description="Disordered" evidence="1">
    <location>
        <begin position="82"/>
        <end position="107"/>
    </location>
</feature>
<evidence type="ECO:0000256" key="1">
    <source>
        <dbReference type="SAM" id="MobiDB-lite"/>
    </source>
</evidence>
<organism evidence="4 5">
    <name type="scientific">Candidatus Limisoma intestinavium</name>
    <dbReference type="NCBI Taxonomy" id="2840856"/>
    <lineage>
        <taxon>Bacteria</taxon>
        <taxon>Pseudomonadati</taxon>
        <taxon>Bacteroidota</taxon>
        <taxon>Bacteroidia</taxon>
        <taxon>Bacteroidales</taxon>
        <taxon>Candidatus Limisoma</taxon>
    </lineage>
</organism>
<dbReference type="Proteomes" id="UP000824076">
    <property type="component" value="Unassembled WGS sequence"/>
</dbReference>
<feature type="signal peptide" evidence="2">
    <location>
        <begin position="1"/>
        <end position="28"/>
    </location>
</feature>
<evidence type="ECO:0000313" key="5">
    <source>
        <dbReference type="Proteomes" id="UP000824076"/>
    </source>
</evidence>
<accession>A0A9D1ILU5</accession>
<dbReference type="CDD" id="cd14948">
    <property type="entry name" value="BACON"/>
    <property type="match status" value="1"/>
</dbReference>
<reference evidence="4" key="2">
    <citation type="journal article" date="2021" name="PeerJ">
        <title>Extensive microbial diversity within the chicken gut microbiome revealed by metagenomics and culture.</title>
        <authorList>
            <person name="Gilroy R."/>
            <person name="Ravi A."/>
            <person name="Getino M."/>
            <person name="Pursley I."/>
            <person name="Horton D.L."/>
            <person name="Alikhan N.F."/>
            <person name="Baker D."/>
            <person name="Gharbi K."/>
            <person name="Hall N."/>
            <person name="Watson M."/>
            <person name="Adriaenssens E.M."/>
            <person name="Foster-Nyarko E."/>
            <person name="Jarju S."/>
            <person name="Secka A."/>
            <person name="Antonio M."/>
            <person name="Oren A."/>
            <person name="Chaudhuri R.R."/>
            <person name="La Ragione R."/>
            <person name="Hildebrand F."/>
            <person name="Pallen M.J."/>
        </authorList>
    </citation>
    <scope>NUCLEOTIDE SEQUENCE</scope>
    <source>
        <strain evidence="4">17073</strain>
    </source>
</reference>
<feature type="chain" id="PRO_5039138690" evidence="2">
    <location>
        <begin position="29"/>
        <end position="459"/>
    </location>
</feature>
<proteinExistence type="predicted"/>
<feature type="domain" description="BACON" evidence="3">
    <location>
        <begin position="278"/>
        <end position="324"/>
    </location>
</feature>
<dbReference type="PROSITE" id="PS51257">
    <property type="entry name" value="PROKAR_LIPOPROTEIN"/>
    <property type="match status" value="1"/>
</dbReference>